<evidence type="ECO:0000259" key="7">
    <source>
        <dbReference type="PROSITE" id="PS51462"/>
    </source>
</evidence>
<dbReference type="GO" id="GO:0042262">
    <property type="term" value="P:DNA protection"/>
    <property type="evidence" value="ECO:0007669"/>
    <property type="project" value="TreeGrafter"/>
</dbReference>
<feature type="region of interest" description="Disordered" evidence="6">
    <location>
        <begin position="216"/>
        <end position="247"/>
    </location>
</feature>
<keyword evidence="4" id="KW-0378">Hydrolase</keyword>
<name>A0A5C3EAR5_9BASI</name>
<evidence type="ECO:0000256" key="6">
    <source>
        <dbReference type="SAM" id="MobiDB-lite"/>
    </source>
</evidence>
<dbReference type="Pfam" id="PF00293">
    <property type="entry name" value="NUDIX"/>
    <property type="match status" value="1"/>
</dbReference>
<reference evidence="8 9" key="1">
    <citation type="submission" date="2018-03" db="EMBL/GenBank/DDBJ databases">
        <authorList>
            <person name="Guldener U."/>
        </authorList>
    </citation>
    <scope>NUCLEOTIDE SEQUENCE [LARGE SCALE GENOMIC DNA]</scope>
    <source>
        <strain evidence="8 9">NBRC100155</strain>
    </source>
</reference>
<comment type="similarity">
    <text evidence="2">Belongs to the Nudix hydrolase family.</text>
</comment>
<feature type="domain" description="Nudix hydrolase" evidence="7">
    <location>
        <begin position="49"/>
        <end position="193"/>
    </location>
</feature>
<evidence type="ECO:0000256" key="5">
    <source>
        <dbReference type="ARBA" id="ARBA00022842"/>
    </source>
</evidence>
<evidence type="ECO:0000256" key="2">
    <source>
        <dbReference type="ARBA" id="ARBA00005582"/>
    </source>
</evidence>
<dbReference type="InterPro" id="IPR000086">
    <property type="entry name" value="NUDIX_hydrolase_dom"/>
</dbReference>
<protein>
    <recommendedName>
        <fullName evidence="7">Nudix hydrolase domain-containing protein</fullName>
    </recommendedName>
</protein>
<evidence type="ECO:0000313" key="9">
    <source>
        <dbReference type="Proteomes" id="UP000324022"/>
    </source>
</evidence>
<keyword evidence="5" id="KW-0460">Magnesium</keyword>
<dbReference type="PROSITE" id="PS51462">
    <property type="entry name" value="NUDIX"/>
    <property type="match status" value="1"/>
</dbReference>
<evidence type="ECO:0000256" key="3">
    <source>
        <dbReference type="ARBA" id="ARBA00022723"/>
    </source>
</evidence>
<dbReference type="EMBL" id="OOIN01000015">
    <property type="protein sequence ID" value="SPO26727.1"/>
    <property type="molecule type" value="Genomic_DNA"/>
</dbReference>
<dbReference type="GO" id="GO:0046872">
    <property type="term" value="F:metal ion binding"/>
    <property type="evidence" value="ECO:0007669"/>
    <property type="project" value="UniProtKB-KW"/>
</dbReference>
<evidence type="ECO:0000313" key="8">
    <source>
        <dbReference type="EMBL" id="SPO26727.1"/>
    </source>
</evidence>
<dbReference type="SUPFAM" id="SSF55811">
    <property type="entry name" value="Nudix"/>
    <property type="match status" value="1"/>
</dbReference>
<dbReference type="InterPro" id="IPR020084">
    <property type="entry name" value="NUDIX_hydrolase_CS"/>
</dbReference>
<dbReference type="PANTHER" id="PTHR43758">
    <property type="entry name" value="7,8-DIHYDRO-8-OXOGUANINE TRIPHOSPHATASE"/>
    <property type="match status" value="1"/>
</dbReference>
<dbReference type="Proteomes" id="UP000324022">
    <property type="component" value="Unassembled WGS sequence"/>
</dbReference>
<dbReference type="InterPro" id="IPR015797">
    <property type="entry name" value="NUDIX_hydrolase-like_dom_sf"/>
</dbReference>
<comment type="cofactor">
    <cofactor evidence="1">
        <name>Mg(2+)</name>
        <dbReference type="ChEBI" id="CHEBI:18420"/>
    </cofactor>
</comment>
<dbReference type="PANTHER" id="PTHR43758:SF2">
    <property type="entry name" value="OXIDIZED PURINE NUCLEOSIDE TRIPHOSPHATE HYDROLASE"/>
    <property type="match status" value="1"/>
</dbReference>
<evidence type="ECO:0000256" key="4">
    <source>
        <dbReference type="ARBA" id="ARBA00022801"/>
    </source>
</evidence>
<evidence type="ECO:0000256" key="1">
    <source>
        <dbReference type="ARBA" id="ARBA00001946"/>
    </source>
</evidence>
<dbReference type="GO" id="GO:0008413">
    <property type="term" value="F:8-oxo-7,8-dihydroguanosine triphosphate pyrophosphatase activity"/>
    <property type="evidence" value="ECO:0007669"/>
    <property type="project" value="TreeGrafter"/>
</dbReference>
<accession>A0A5C3EAR5</accession>
<gene>
    <name evidence="8" type="ORF">UTRI_04034_B</name>
</gene>
<feature type="compositionally biased region" description="Basic and acidic residues" evidence="6">
    <location>
        <begin position="216"/>
        <end position="233"/>
    </location>
</feature>
<dbReference type="OrthoDB" id="447842at2759"/>
<keyword evidence="9" id="KW-1185">Reference proteome</keyword>
<organism evidence="8 9">
    <name type="scientific">Ustilago trichophora</name>
    <dbReference type="NCBI Taxonomy" id="86804"/>
    <lineage>
        <taxon>Eukaryota</taxon>
        <taxon>Fungi</taxon>
        <taxon>Dikarya</taxon>
        <taxon>Basidiomycota</taxon>
        <taxon>Ustilaginomycotina</taxon>
        <taxon>Ustilaginomycetes</taxon>
        <taxon>Ustilaginales</taxon>
        <taxon>Ustilaginaceae</taxon>
        <taxon>Ustilago</taxon>
    </lineage>
</organism>
<dbReference type="PROSITE" id="PS00893">
    <property type="entry name" value="NUDIX_BOX"/>
    <property type="match status" value="1"/>
</dbReference>
<dbReference type="Gene3D" id="3.90.79.10">
    <property type="entry name" value="Nucleoside Triphosphate Pyrophosphohydrolase"/>
    <property type="match status" value="1"/>
</dbReference>
<keyword evidence="3" id="KW-0479">Metal-binding</keyword>
<proteinExistence type="inferred from homology"/>
<sequence length="247" mass="28185">MSNTEKAVETFAGADLPSGPGWYFDPRTRFSFSATSVSLNPSAPDDTSEKEVYTHTLLFATHTNTSREGRIDLLLGRKLRGFAKGSFNGVGGKICRDETPLECIMRETAEEINVHLESEQVRFSARVRIDVDQGEKICIAVYRTNLDDEQRGAARGSEEIFPVWFKMTRPSIESDLPWDSMRPEHQVYLAPLLHHHISQELDQQQETIFDVQVRFEPEPKKDELGEGEKPENHRKVRSWEMGAFRTS</sequence>
<dbReference type="GO" id="GO:0005737">
    <property type="term" value="C:cytoplasm"/>
    <property type="evidence" value="ECO:0007669"/>
    <property type="project" value="TreeGrafter"/>
</dbReference>
<dbReference type="AlphaFoldDB" id="A0A5C3EAR5"/>